<keyword evidence="3" id="KW-1185">Reference proteome</keyword>
<protein>
    <recommendedName>
        <fullName evidence="1">Transposable element P transposase-like RNase H domain-containing protein</fullName>
    </recommendedName>
</protein>
<evidence type="ECO:0000313" key="2">
    <source>
        <dbReference type="EMBL" id="KAH9362125.1"/>
    </source>
</evidence>
<dbReference type="Pfam" id="PF21787">
    <property type="entry name" value="TNP-like_RNaseH_N"/>
    <property type="match status" value="1"/>
</dbReference>
<evidence type="ECO:0000313" key="3">
    <source>
        <dbReference type="Proteomes" id="UP000821853"/>
    </source>
</evidence>
<feature type="domain" description="Transposable element P transposase-like RNase H" evidence="1">
    <location>
        <begin position="39"/>
        <end position="110"/>
    </location>
</feature>
<dbReference type="EMBL" id="JABSTR010000001">
    <property type="protein sequence ID" value="KAH9362125.1"/>
    <property type="molecule type" value="Genomic_DNA"/>
</dbReference>
<organism evidence="2 3">
    <name type="scientific">Haemaphysalis longicornis</name>
    <name type="common">Bush tick</name>
    <dbReference type="NCBI Taxonomy" id="44386"/>
    <lineage>
        <taxon>Eukaryota</taxon>
        <taxon>Metazoa</taxon>
        <taxon>Ecdysozoa</taxon>
        <taxon>Arthropoda</taxon>
        <taxon>Chelicerata</taxon>
        <taxon>Arachnida</taxon>
        <taxon>Acari</taxon>
        <taxon>Parasitiformes</taxon>
        <taxon>Ixodida</taxon>
        <taxon>Ixodoidea</taxon>
        <taxon>Ixodidae</taxon>
        <taxon>Haemaphysalinae</taxon>
        <taxon>Haemaphysalis</taxon>
    </lineage>
</organism>
<comment type="caution">
    <text evidence="2">The sequence shown here is derived from an EMBL/GenBank/DDBJ whole genome shotgun (WGS) entry which is preliminary data.</text>
</comment>
<name>A0A9J6FGM4_HAELO</name>
<dbReference type="InterPro" id="IPR048365">
    <property type="entry name" value="TNP-like_RNaseH_N"/>
</dbReference>
<reference evidence="2 3" key="1">
    <citation type="journal article" date="2020" name="Cell">
        <title>Large-Scale Comparative Analyses of Tick Genomes Elucidate Their Genetic Diversity and Vector Capacities.</title>
        <authorList>
            <consortium name="Tick Genome and Microbiome Consortium (TIGMIC)"/>
            <person name="Jia N."/>
            <person name="Wang J."/>
            <person name="Shi W."/>
            <person name="Du L."/>
            <person name="Sun Y."/>
            <person name="Zhan W."/>
            <person name="Jiang J.F."/>
            <person name="Wang Q."/>
            <person name="Zhang B."/>
            <person name="Ji P."/>
            <person name="Bell-Sakyi L."/>
            <person name="Cui X.M."/>
            <person name="Yuan T.T."/>
            <person name="Jiang B.G."/>
            <person name="Yang W.F."/>
            <person name="Lam T.T."/>
            <person name="Chang Q.C."/>
            <person name="Ding S.J."/>
            <person name="Wang X.J."/>
            <person name="Zhu J.G."/>
            <person name="Ruan X.D."/>
            <person name="Zhao L."/>
            <person name="Wei J.T."/>
            <person name="Ye R.Z."/>
            <person name="Que T.C."/>
            <person name="Du C.H."/>
            <person name="Zhou Y.H."/>
            <person name="Cheng J.X."/>
            <person name="Dai P.F."/>
            <person name="Guo W.B."/>
            <person name="Han X.H."/>
            <person name="Huang E.J."/>
            <person name="Li L.F."/>
            <person name="Wei W."/>
            <person name="Gao Y.C."/>
            <person name="Liu J.Z."/>
            <person name="Shao H.Z."/>
            <person name="Wang X."/>
            <person name="Wang C.C."/>
            <person name="Yang T.C."/>
            <person name="Huo Q.B."/>
            <person name="Li W."/>
            <person name="Chen H.Y."/>
            <person name="Chen S.E."/>
            <person name="Zhou L.G."/>
            <person name="Ni X.B."/>
            <person name="Tian J.H."/>
            <person name="Sheng Y."/>
            <person name="Liu T."/>
            <person name="Pan Y.S."/>
            <person name="Xia L.Y."/>
            <person name="Li J."/>
            <person name="Zhao F."/>
            <person name="Cao W.C."/>
        </authorList>
    </citation>
    <scope>NUCLEOTIDE SEQUENCE [LARGE SCALE GENOMIC DNA]</scope>
    <source>
        <strain evidence="2">HaeL-2018</strain>
    </source>
</reference>
<dbReference type="OrthoDB" id="8948150at2759"/>
<proteinExistence type="predicted"/>
<accession>A0A9J6FGM4</accession>
<sequence>MRKKCPKLYKHIRKNYIMVLPSKICLHKYMKGYQSSFSLNENAFALITEKAKDLDEFERHGGILIDEMKLLECLKGTSSGSGFVDLGAYISLRQAMETCDNGLVVLFQPLAIFRQLSTDSWHLQVTLQLKGRHSLQLIIIDTTLTAENSGLFLGLV</sequence>
<gene>
    <name evidence="2" type="ORF">HPB48_002103</name>
</gene>
<dbReference type="Proteomes" id="UP000821853">
    <property type="component" value="Chromosome 1"/>
</dbReference>
<dbReference type="AlphaFoldDB" id="A0A9J6FGM4"/>
<evidence type="ECO:0000259" key="1">
    <source>
        <dbReference type="Pfam" id="PF21787"/>
    </source>
</evidence>
<dbReference type="VEuPathDB" id="VectorBase:HLOH_064882"/>